<dbReference type="GO" id="GO:0000166">
    <property type="term" value="F:nucleotide binding"/>
    <property type="evidence" value="ECO:0007669"/>
    <property type="project" value="InterPro"/>
</dbReference>
<keyword evidence="3" id="KW-0378">Hydrolase</keyword>
<dbReference type="STRING" id="1189621.A3SI_14269"/>
<evidence type="ECO:0000313" key="3">
    <source>
        <dbReference type="EMBL" id="EIM75136.1"/>
    </source>
</evidence>
<feature type="compositionally biased region" description="Low complexity" evidence="1">
    <location>
        <begin position="130"/>
        <end position="145"/>
    </location>
</feature>
<keyword evidence="3" id="KW-0067">ATP-binding</keyword>
<evidence type="ECO:0000256" key="1">
    <source>
        <dbReference type="SAM" id="MobiDB-lite"/>
    </source>
</evidence>
<dbReference type="GO" id="GO:0004386">
    <property type="term" value="F:helicase activity"/>
    <property type="evidence" value="ECO:0007669"/>
    <property type="project" value="UniProtKB-KW"/>
</dbReference>
<keyword evidence="4" id="KW-1185">Reference proteome</keyword>
<dbReference type="SUPFAM" id="SSF47819">
    <property type="entry name" value="HRDC-like"/>
    <property type="match status" value="1"/>
</dbReference>
<protein>
    <submittedName>
        <fullName evidence="3">ATP-dependent DNA helicase RecQ</fullName>
    </submittedName>
</protein>
<reference evidence="3 4" key="1">
    <citation type="submission" date="2012-05" db="EMBL/GenBank/DDBJ databases">
        <title>Genome sequence of Nitritalea halalkaliphila LW7.</title>
        <authorList>
            <person name="Jangir P.K."/>
            <person name="Singh A."/>
            <person name="Shivaji S."/>
            <person name="Sharma R."/>
        </authorList>
    </citation>
    <scope>NUCLEOTIDE SEQUENCE [LARGE SCALE GENOMIC DNA]</scope>
    <source>
        <strain evidence="3 4">LW7</strain>
    </source>
</reference>
<dbReference type="EMBL" id="AJYA01000033">
    <property type="protein sequence ID" value="EIM75136.1"/>
    <property type="molecule type" value="Genomic_DNA"/>
</dbReference>
<keyword evidence="3" id="KW-0347">Helicase</keyword>
<sequence>MPLLKLTEKAWEKLKRKEKIMLPISGEALRDAVRDSQSSTKAEIHEDLLDELKILRVSLADDYQVPPYVIFGDNTLQEMATVLPQSTPSLLRITGVGEVKAEKYGARFLSLICRYAEKHQLPEKRHSLKAKNSGASAGKGASAKGASSGTVLATLQEYKKSHNLYKTASARNLSLKTVESHLVTAVQEGLLEESEFLSKDDVLTIRLQARRENSRRLTPLKEHFQERFSYFQLKIALANEQ</sequence>
<feature type="domain" description="HRDC" evidence="2">
    <location>
        <begin position="42"/>
        <end position="122"/>
    </location>
</feature>
<dbReference type="AlphaFoldDB" id="I5BZY4"/>
<organism evidence="3 4">
    <name type="scientific">Nitritalea halalkaliphila LW7</name>
    <dbReference type="NCBI Taxonomy" id="1189621"/>
    <lineage>
        <taxon>Bacteria</taxon>
        <taxon>Pseudomonadati</taxon>
        <taxon>Bacteroidota</taxon>
        <taxon>Cytophagia</taxon>
        <taxon>Cytophagales</taxon>
        <taxon>Cyclobacteriaceae</taxon>
        <taxon>Nitritalea</taxon>
    </lineage>
</organism>
<feature type="region of interest" description="Disordered" evidence="1">
    <location>
        <begin position="124"/>
        <end position="145"/>
    </location>
</feature>
<dbReference type="InterPro" id="IPR002121">
    <property type="entry name" value="HRDC_dom"/>
</dbReference>
<name>I5BZY4_9BACT</name>
<dbReference type="Gene3D" id="1.10.150.80">
    <property type="entry name" value="HRDC domain"/>
    <property type="match status" value="1"/>
</dbReference>
<gene>
    <name evidence="3" type="ORF">A3SI_14269</name>
</gene>
<keyword evidence="3" id="KW-0547">Nucleotide-binding</keyword>
<dbReference type="PATRIC" id="fig|1189621.3.peg.2971"/>
<accession>I5BZY4</accession>
<dbReference type="InterPro" id="IPR029491">
    <property type="entry name" value="Helicase_HTH"/>
</dbReference>
<comment type="caution">
    <text evidence="3">The sequence shown here is derived from an EMBL/GenBank/DDBJ whole genome shotgun (WGS) entry which is preliminary data.</text>
</comment>
<dbReference type="GO" id="GO:0003676">
    <property type="term" value="F:nucleic acid binding"/>
    <property type="evidence" value="ECO:0007669"/>
    <property type="project" value="InterPro"/>
</dbReference>
<dbReference type="OrthoDB" id="9763659at2"/>
<dbReference type="Pfam" id="PF14493">
    <property type="entry name" value="HTH_40"/>
    <property type="match status" value="1"/>
</dbReference>
<dbReference type="PROSITE" id="PS50967">
    <property type="entry name" value="HRDC"/>
    <property type="match status" value="1"/>
</dbReference>
<dbReference type="SMART" id="SM00341">
    <property type="entry name" value="HRDC"/>
    <property type="match status" value="1"/>
</dbReference>
<dbReference type="RefSeq" id="WP_009056080.1">
    <property type="nucleotide sequence ID" value="NZ_AJYA01000033.1"/>
</dbReference>
<evidence type="ECO:0000313" key="4">
    <source>
        <dbReference type="Proteomes" id="UP000005551"/>
    </source>
</evidence>
<evidence type="ECO:0000259" key="2">
    <source>
        <dbReference type="PROSITE" id="PS50967"/>
    </source>
</evidence>
<dbReference type="InterPro" id="IPR010997">
    <property type="entry name" value="HRDC-like_sf"/>
</dbReference>
<dbReference type="Proteomes" id="UP000005551">
    <property type="component" value="Unassembled WGS sequence"/>
</dbReference>
<dbReference type="InterPro" id="IPR044876">
    <property type="entry name" value="HRDC_dom_sf"/>
</dbReference>
<proteinExistence type="predicted"/>
<dbReference type="Pfam" id="PF00570">
    <property type="entry name" value="HRDC"/>
    <property type="match status" value="1"/>
</dbReference>